<protein>
    <recommendedName>
        <fullName evidence="4">Agmatinase</fullName>
    </recommendedName>
</protein>
<gene>
    <name evidence="3" type="ORF">METZ01_LOCUS412629</name>
</gene>
<dbReference type="PROSITE" id="PS51409">
    <property type="entry name" value="ARGINASE_2"/>
    <property type="match status" value="1"/>
</dbReference>
<reference evidence="3" key="1">
    <citation type="submission" date="2018-05" db="EMBL/GenBank/DDBJ databases">
        <authorList>
            <person name="Lanie J.A."/>
            <person name="Ng W.-L."/>
            <person name="Kazmierczak K.M."/>
            <person name="Andrzejewski T.M."/>
            <person name="Davidsen T.M."/>
            <person name="Wayne K.J."/>
            <person name="Tettelin H."/>
            <person name="Glass J.I."/>
            <person name="Rusch D."/>
            <person name="Podicherti R."/>
            <person name="Tsui H.-C.T."/>
            <person name="Winkler M.E."/>
        </authorList>
    </citation>
    <scope>NUCLEOTIDE SEQUENCE</scope>
</reference>
<dbReference type="GO" id="GO:0008783">
    <property type="term" value="F:agmatinase activity"/>
    <property type="evidence" value="ECO:0007669"/>
    <property type="project" value="TreeGrafter"/>
</dbReference>
<proteinExistence type="predicted"/>
<dbReference type="InterPro" id="IPR023696">
    <property type="entry name" value="Ureohydrolase_dom_sf"/>
</dbReference>
<keyword evidence="2" id="KW-0378">Hydrolase</keyword>
<evidence type="ECO:0000256" key="1">
    <source>
        <dbReference type="ARBA" id="ARBA00022723"/>
    </source>
</evidence>
<dbReference type="Gene3D" id="3.40.800.10">
    <property type="entry name" value="Ureohydrolase domain"/>
    <property type="match status" value="1"/>
</dbReference>
<keyword evidence="1" id="KW-0479">Metal-binding</keyword>
<dbReference type="InterPro" id="IPR006035">
    <property type="entry name" value="Ureohydrolase"/>
</dbReference>
<evidence type="ECO:0000313" key="3">
    <source>
        <dbReference type="EMBL" id="SVD59775.1"/>
    </source>
</evidence>
<evidence type="ECO:0008006" key="4">
    <source>
        <dbReference type="Google" id="ProtNLM"/>
    </source>
</evidence>
<feature type="non-terminal residue" evidence="3">
    <location>
        <position position="219"/>
    </location>
</feature>
<evidence type="ECO:0000256" key="2">
    <source>
        <dbReference type="ARBA" id="ARBA00022801"/>
    </source>
</evidence>
<dbReference type="SUPFAM" id="SSF52768">
    <property type="entry name" value="Arginase/deacetylase"/>
    <property type="match status" value="1"/>
</dbReference>
<dbReference type="AlphaFoldDB" id="A0A382WN27"/>
<dbReference type="EMBL" id="UINC01160886">
    <property type="protein sequence ID" value="SVD59775.1"/>
    <property type="molecule type" value="Genomic_DNA"/>
</dbReference>
<dbReference type="PANTHER" id="PTHR11358:SF26">
    <property type="entry name" value="GUANIDINO ACID HYDROLASE, MITOCHONDRIAL"/>
    <property type="match status" value="1"/>
</dbReference>
<dbReference type="Pfam" id="PF00491">
    <property type="entry name" value="Arginase"/>
    <property type="match status" value="1"/>
</dbReference>
<organism evidence="3">
    <name type="scientific">marine metagenome</name>
    <dbReference type="NCBI Taxonomy" id="408172"/>
    <lineage>
        <taxon>unclassified sequences</taxon>
        <taxon>metagenomes</taxon>
        <taxon>ecological metagenomes</taxon>
    </lineage>
</organism>
<dbReference type="PANTHER" id="PTHR11358">
    <property type="entry name" value="ARGINASE/AGMATINASE"/>
    <property type="match status" value="1"/>
</dbReference>
<dbReference type="GO" id="GO:0033389">
    <property type="term" value="P:putrescine biosynthetic process from arginine, via agmatine"/>
    <property type="evidence" value="ECO:0007669"/>
    <property type="project" value="TreeGrafter"/>
</dbReference>
<sequence>MNAKDPPETGFDLLAGPNTFMGVPYSADASQSRAIIMGIPFDCGTHPTRIGARYGPNAIREQSSLVRPYQPPRADFNPLTRLNVVDCGDVDVTPSVIDESLERIERAVSMVVGSGAIPVTMGGDGAVTLPQLRALHQHFPDLAVLHIDAHTDTYPGDGNALHDRYNTATTFTRAAEEELVDAENSLHVGPRGTVTRAGVFEHTRDYGYQLIDGNELYGR</sequence>
<dbReference type="GO" id="GO:0046872">
    <property type="term" value="F:metal ion binding"/>
    <property type="evidence" value="ECO:0007669"/>
    <property type="project" value="UniProtKB-KW"/>
</dbReference>
<name>A0A382WN27_9ZZZZ</name>
<accession>A0A382WN27</accession>